<evidence type="ECO:0000313" key="3">
    <source>
        <dbReference type="Proteomes" id="UP001319865"/>
    </source>
</evidence>
<dbReference type="EMBL" id="AP025183">
    <property type="protein sequence ID" value="BDB53237.1"/>
    <property type="molecule type" value="Genomic_DNA"/>
</dbReference>
<accession>A0ABM7V2C6</accession>
<sequence length="471" mass="52190">MKSANYLVFFMSLLIFSFLKPVKGYSQKQTTYVIKNVNVITMTSSNAIINNATVIVSENRIESINGRIPKNAKIIDGKGKWLIPGLIDAHVHLPTDAYFGQKFATQKPDLTFNAQDVMTPIIANGVTTVLDLDSKMETFGQKKAIEKGYVIGPRIALAALINGGNGQGRIANTAEEGRLMVKNAKFEGYDFIKVYSKLNMETYNAIIDEANKQGLKTIGHIPNAFQGKLEQAFIPHFGMVAHAEEFSKNSVSFSEQDAVKFAKLSKDNDTWLSPTLTTMLWIAKQTHSVDSIKNLSSLKYVHPLLQSKWLTANNYVKNSSPENVTYFDNMVKFHFQLVKAFKDAGVPIVAGTDAGVSGVVAGFSLHDELELLVQAGLTPQEALNSATLLSAQWLGIEKQIGSIEIGKFADLILLEDNPFTDIKNTRKIAGVFVNGNWLDKKKLNGMLTDLANRNTAEKDKFDWKIFINNRK</sequence>
<reference evidence="2 3" key="1">
    <citation type="journal article" date="2022" name="Int. J. Syst. Evol. Microbiol.">
        <title>Flavobacterium ammonificans sp. nov. and Flavobacterium ammoniigenes sp. nov., ammonifying bacteria isolated from surface river water.</title>
        <authorList>
            <person name="Watanabe K."/>
            <person name="Kitamura T."/>
            <person name="Ogata Y."/>
            <person name="Shindo C."/>
            <person name="Suda W."/>
        </authorList>
    </citation>
    <scope>NUCLEOTIDE SEQUENCE [LARGE SCALE GENOMIC DNA]</scope>
    <source>
        <strain evidence="2 3">GENT11</strain>
    </source>
</reference>
<reference evidence="2 3" key="2">
    <citation type="journal article" date="2022" name="Microorganisms">
        <title>Complete Genome Sequences of Two Flavobacterium ammonificans Strains and a Flavobacterium ammoniigenes Strain of Ammonifying Bacterioplankton Isolated from Surface River Water.</title>
        <authorList>
            <person name="Suda W."/>
            <person name="Ogata Y."/>
            <person name="Shindo C."/>
            <person name="Watanabe K."/>
        </authorList>
    </citation>
    <scope>NUCLEOTIDE SEQUENCE [LARGE SCALE GENOMIC DNA]</scope>
    <source>
        <strain evidence="2 3">GENT11</strain>
    </source>
</reference>
<dbReference type="InterPro" id="IPR011059">
    <property type="entry name" value="Metal-dep_hydrolase_composite"/>
</dbReference>
<dbReference type="Gene3D" id="1.20.58.520">
    <property type="entry name" value="Amidohydrolase"/>
    <property type="match status" value="1"/>
</dbReference>
<dbReference type="Pfam" id="PF01979">
    <property type="entry name" value="Amidohydro_1"/>
    <property type="match status" value="1"/>
</dbReference>
<dbReference type="InterPro" id="IPR051781">
    <property type="entry name" value="Metallo-dep_Hydrolase"/>
</dbReference>
<evidence type="ECO:0000259" key="1">
    <source>
        <dbReference type="Pfam" id="PF01979"/>
    </source>
</evidence>
<dbReference type="InterPro" id="IPR006680">
    <property type="entry name" value="Amidohydro-rel"/>
</dbReference>
<proteinExistence type="predicted"/>
<dbReference type="PANTHER" id="PTHR43135">
    <property type="entry name" value="ALPHA-D-RIBOSE 1-METHYLPHOSPHONATE 5-TRIPHOSPHATE DIPHOSPHATASE"/>
    <property type="match status" value="1"/>
</dbReference>
<dbReference type="InterPro" id="IPR032466">
    <property type="entry name" value="Metal_Hydrolase"/>
</dbReference>
<feature type="domain" description="Amidohydrolase-related" evidence="1">
    <location>
        <begin position="82"/>
        <end position="437"/>
    </location>
</feature>
<dbReference type="Gene3D" id="3.40.50.10910">
    <property type="entry name" value="Amidohydrolase"/>
    <property type="match status" value="1"/>
</dbReference>
<protein>
    <recommendedName>
        <fullName evidence="1">Amidohydrolase-related domain-containing protein</fullName>
    </recommendedName>
</protein>
<keyword evidence="3" id="KW-1185">Reference proteome</keyword>
<evidence type="ECO:0000313" key="2">
    <source>
        <dbReference type="EMBL" id="BDB53237.1"/>
    </source>
</evidence>
<organism evidence="2 3">
    <name type="scientific">Flavobacterium ammonificans</name>
    <dbReference type="NCBI Taxonomy" id="1751056"/>
    <lineage>
        <taxon>Bacteria</taxon>
        <taxon>Pseudomonadati</taxon>
        <taxon>Bacteroidota</taxon>
        <taxon>Flavobacteriia</taxon>
        <taxon>Flavobacteriales</taxon>
        <taxon>Flavobacteriaceae</taxon>
        <taxon>Flavobacterium</taxon>
    </lineage>
</organism>
<dbReference type="RefSeq" id="WP_229329380.1">
    <property type="nucleotide sequence ID" value="NZ_AP025183.1"/>
</dbReference>
<dbReference type="PANTHER" id="PTHR43135:SF3">
    <property type="entry name" value="ALPHA-D-RIBOSE 1-METHYLPHOSPHONATE 5-TRIPHOSPHATE DIPHOSPHATASE"/>
    <property type="match status" value="1"/>
</dbReference>
<dbReference type="SUPFAM" id="SSF51556">
    <property type="entry name" value="Metallo-dependent hydrolases"/>
    <property type="match status" value="1"/>
</dbReference>
<gene>
    <name evidence="2" type="ORF">GENT11_15490</name>
</gene>
<dbReference type="SUPFAM" id="SSF51338">
    <property type="entry name" value="Composite domain of metallo-dependent hydrolases"/>
    <property type="match status" value="1"/>
</dbReference>
<dbReference type="Gene3D" id="3.30.110.90">
    <property type="entry name" value="Amidohydrolase"/>
    <property type="match status" value="1"/>
</dbReference>
<name>A0ABM7V2C6_9FLAO</name>
<dbReference type="Gene3D" id="2.30.40.10">
    <property type="entry name" value="Urease, subunit C, domain 1"/>
    <property type="match status" value="1"/>
</dbReference>
<dbReference type="Proteomes" id="UP001319865">
    <property type="component" value="Chromosome"/>
</dbReference>